<dbReference type="PANTHER" id="PTHR43151:SF2">
    <property type="entry name" value="FE(2+) TRANSPORT PROTEIN A-RELATED"/>
    <property type="match status" value="1"/>
</dbReference>
<dbReference type="Pfam" id="PF04023">
    <property type="entry name" value="FeoA"/>
    <property type="match status" value="1"/>
</dbReference>
<dbReference type="InterPro" id="IPR007167">
    <property type="entry name" value="Fe-transptr_FeoA-like"/>
</dbReference>
<dbReference type="AlphaFoldDB" id="A0A2G9Y9N7"/>
<dbReference type="InterPro" id="IPR008988">
    <property type="entry name" value="Transcriptional_repressor_C"/>
</dbReference>
<dbReference type="EMBL" id="PCRE01000015">
    <property type="protein sequence ID" value="PIP15221.1"/>
    <property type="molecule type" value="Genomic_DNA"/>
</dbReference>
<reference evidence="3 4" key="1">
    <citation type="submission" date="2017-09" db="EMBL/GenBank/DDBJ databases">
        <title>Depth-based differentiation of microbial function through sediment-hosted aquifers and enrichment of novel symbionts in the deep terrestrial subsurface.</title>
        <authorList>
            <person name="Probst A.J."/>
            <person name="Ladd B."/>
            <person name="Jarett J.K."/>
            <person name="Geller-Mcgrath D.E."/>
            <person name="Sieber C.M."/>
            <person name="Emerson J.B."/>
            <person name="Anantharaman K."/>
            <person name="Thomas B.C."/>
            <person name="Malmstrom R."/>
            <person name="Stieglmeier M."/>
            <person name="Klingl A."/>
            <person name="Woyke T."/>
            <person name="Ryan C.M."/>
            <person name="Banfield J.F."/>
        </authorList>
    </citation>
    <scope>NUCLEOTIDE SEQUENCE [LARGE SCALE GENOMIC DNA]</scope>
    <source>
        <strain evidence="3">CG23_combo_of_CG06-09_8_20_14_all_35_49</strain>
    </source>
</reference>
<comment type="caution">
    <text evidence="3">The sequence shown here is derived from an EMBL/GenBank/DDBJ whole genome shotgun (WGS) entry which is preliminary data.</text>
</comment>
<dbReference type="PANTHER" id="PTHR43151">
    <property type="entry name" value="FEOA FAMILY PROTEIN"/>
    <property type="match status" value="1"/>
</dbReference>
<name>A0A2G9Y9N7_9BACT</name>
<evidence type="ECO:0000259" key="2">
    <source>
        <dbReference type="SMART" id="SM00899"/>
    </source>
</evidence>
<gene>
    <name evidence="3" type="ORF">COX47_01225</name>
</gene>
<evidence type="ECO:0000313" key="4">
    <source>
        <dbReference type="Proteomes" id="UP000231025"/>
    </source>
</evidence>
<protein>
    <submittedName>
        <fullName evidence="3">Ferrous iron transport protein A</fullName>
    </submittedName>
</protein>
<proteinExistence type="predicted"/>
<sequence length="79" mass="8610">MNEILLIKLQRGIEAKIISISGGRFASKRLADLGLTPGTKIKVLRRAPFFGPVEIEVRGSKLVLGRGLSAKILVKINEN</sequence>
<dbReference type="Proteomes" id="UP000231025">
    <property type="component" value="Unassembled WGS sequence"/>
</dbReference>
<dbReference type="Gene3D" id="2.30.30.90">
    <property type="match status" value="1"/>
</dbReference>
<accession>A0A2G9Y9N7</accession>
<dbReference type="SMART" id="SM00899">
    <property type="entry name" value="FeoA"/>
    <property type="match status" value="1"/>
</dbReference>
<evidence type="ECO:0000313" key="3">
    <source>
        <dbReference type="EMBL" id="PIP15221.1"/>
    </source>
</evidence>
<organism evidence="3 4">
    <name type="scientific">Candidatus Roizmanbacteria bacterium CG23_combo_of_CG06-09_8_20_14_all_35_49</name>
    <dbReference type="NCBI Taxonomy" id="1974863"/>
    <lineage>
        <taxon>Bacteria</taxon>
        <taxon>Candidatus Roizmaniibacteriota</taxon>
    </lineage>
</organism>
<dbReference type="InterPro" id="IPR038157">
    <property type="entry name" value="FeoA_core_dom"/>
</dbReference>
<evidence type="ECO:0000256" key="1">
    <source>
        <dbReference type="ARBA" id="ARBA00023004"/>
    </source>
</evidence>
<dbReference type="SUPFAM" id="SSF50037">
    <property type="entry name" value="C-terminal domain of transcriptional repressors"/>
    <property type="match status" value="1"/>
</dbReference>
<dbReference type="GO" id="GO:0046914">
    <property type="term" value="F:transition metal ion binding"/>
    <property type="evidence" value="ECO:0007669"/>
    <property type="project" value="InterPro"/>
</dbReference>
<keyword evidence="1" id="KW-0408">Iron</keyword>
<feature type="domain" description="Ferrous iron transporter FeoA-like" evidence="2">
    <location>
        <begin position="4"/>
        <end position="76"/>
    </location>
</feature>
<dbReference type="InterPro" id="IPR053184">
    <property type="entry name" value="FeoA-like"/>
</dbReference>